<dbReference type="GO" id="GO:0030488">
    <property type="term" value="P:tRNA methylation"/>
    <property type="evidence" value="ECO:0007669"/>
    <property type="project" value="InterPro"/>
</dbReference>
<reference evidence="4" key="1">
    <citation type="submission" date="2017-02" db="UniProtKB">
        <authorList>
            <consortium name="WormBaseParasite"/>
        </authorList>
    </citation>
    <scope>IDENTIFICATION</scope>
</reference>
<evidence type="ECO:0000256" key="1">
    <source>
        <dbReference type="SAM" id="MobiDB-lite"/>
    </source>
</evidence>
<feature type="compositionally biased region" description="Polar residues" evidence="1">
    <location>
        <begin position="97"/>
        <end position="110"/>
    </location>
</feature>
<feature type="compositionally biased region" description="Polar residues" evidence="1">
    <location>
        <begin position="168"/>
        <end position="178"/>
    </location>
</feature>
<sequence length="178" mass="19456">MITSGCHAIVQKLGGEHIRVCELGRKRMILIEKLRFNADGALNQPFGLFEVSAGKLSRVYEDVSNVEQTSITDLEKDTDAVRTEPSSLETATIPAACSSSEENGQNAASNHDQDVRNSDELNADDPSPIDRVSDIQSQESEPLDGEPVDTRNPAQSRQKLTQEEISLMKNTGISTDEL</sequence>
<dbReference type="GO" id="GO:0031515">
    <property type="term" value="C:tRNA (m1A) methyltransferase complex"/>
    <property type="evidence" value="ECO:0007669"/>
    <property type="project" value="InterPro"/>
</dbReference>
<dbReference type="InterPro" id="IPR017423">
    <property type="entry name" value="TRM6"/>
</dbReference>
<feature type="region of interest" description="Disordered" evidence="1">
    <location>
        <begin position="74"/>
        <end position="178"/>
    </location>
</feature>
<dbReference type="Proteomes" id="UP000267096">
    <property type="component" value="Unassembled WGS sequence"/>
</dbReference>
<gene>
    <name evidence="2" type="ORF">ASIM_LOCUS3504</name>
</gene>
<organism evidence="4">
    <name type="scientific">Anisakis simplex</name>
    <name type="common">Herring worm</name>
    <dbReference type="NCBI Taxonomy" id="6269"/>
    <lineage>
        <taxon>Eukaryota</taxon>
        <taxon>Metazoa</taxon>
        <taxon>Ecdysozoa</taxon>
        <taxon>Nematoda</taxon>
        <taxon>Chromadorea</taxon>
        <taxon>Rhabditida</taxon>
        <taxon>Spirurina</taxon>
        <taxon>Ascaridomorpha</taxon>
        <taxon>Ascaridoidea</taxon>
        <taxon>Anisakidae</taxon>
        <taxon>Anisakis</taxon>
        <taxon>Anisakis simplex complex</taxon>
    </lineage>
</organism>
<keyword evidence="3" id="KW-1185">Reference proteome</keyword>
<dbReference type="AlphaFoldDB" id="A0A0M3J7X2"/>
<reference evidence="2 3" key="2">
    <citation type="submission" date="2018-11" db="EMBL/GenBank/DDBJ databases">
        <authorList>
            <consortium name="Pathogen Informatics"/>
        </authorList>
    </citation>
    <scope>NUCLEOTIDE SEQUENCE [LARGE SCALE GENOMIC DNA]</scope>
</reference>
<dbReference type="EMBL" id="UYRR01005482">
    <property type="protein sequence ID" value="VDK21824.1"/>
    <property type="molecule type" value="Genomic_DNA"/>
</dbReference>
<dbReference type="WBParaSite" id="ASIM_0000367001-mRNA-1">
    <property type="protein sequence ID" value="ASIM_0000367001-mRNA-1"/>
    <property type="gene ID" value="ASIM_0000367001"/>
</dbReference>
<name>A0A0M3J7X2_ANISI</name>
<evidence type="ECO:0000313" key="3">
    <source>
        <dbReference type="Proteomes" id="UP000267096"/>
    </source>
</evidence>
<dbReference type="OrthoDB" id="10254665at2759"/>
<protein>
    <submittedName>
        <fullName evidence="4">tRNA (adenine(58)-N(1))-methyltransferase non-catalytic subunit TRM6</fullName>
    </submittedName>
</protein>
<dbReference type="Pfam" id="PF04189">
    <property type="entry name" value="Gcd10p"/>
    <property type="match status" value="1"/>
</dbReference>
<evidence type="ECO:0000313" key="4">
    <source>
        <dbReference type="WBParaSite" id="ASIM_0000367001-mRNA-1"/>
    </source>
</evidence>
<proteinExistence type="predicted"/>
<evidence type="ECO:0000313" key="2">
    <source>
        <dbReference type="EMBL" id="VDK21824.1"/>
    </source>
</evidence>
<accession>A0A0M3J7X2</accession>